<dbReference type="Proteomes" id="UP001430953">
    <property type="component" value="Unassembled WGS sequence"/>
</dbReference>
<proteinExistence type="predicted"/>
<dbReference type="EMBL" id="JADYXP020000010">
    <property type="protein sequence ID" value="KAL0115165.1"/>
    <property type="molecule type" value="Genomic_DNA"/>
</dbReference>
<sequence length="89" mass="9921">MTINQINSATSLLFYNVKRKKKGVNPMASPVSGCVSRSRTLPRPSRRVAPRRVAQEPGKNGTYYANRQRKRSTDKERDTGEEGGRTVVG</sequence>
<feature type="compositionally biased region" description="Basic and acidic residues" evidence="1">
    <location>
        <begin position="71"/>
        <end position="89"/>
    </location>
</feature>
<feature type="region of interest" description="Disordered" evidence="1">
    <location>
        <begin position="22"/>
        <end position="89"/>
    </location>
</feature>
<evidence type="ECO:0000313" key="2">
    <source>
        <dbReference type="EMBL" id="KAL0115165.1"/>
    </source>
</evidence>
<organism evidence="2 3">
    <name type="scientific">Cardiocondyla obscurior</name>
    <dbReference type="NCBI Taxonomy" id="286306"/>
    <lineage>
        <taxon>Eukaryota</taxon>
        <taxon>Metazoa</taxon>
        <taxon>Ecdysozoa</taxon>
        <taxon>Arthropoda</taxon>
        <taxon>Hexapoda</taxon>
        <taxon>Insecta</taxon>
        <taxon>Pterygota</taxon>
        <taxon>Neoptera</taxon>
        <taxon>Endopterygota</taxon>
        <taxon>Hymenoptera</taxon>
        <taxon>Apocrita</taxon>
        <taxon>Aculeata</taxon>
        <taxon>Formicoidea</taxon>
        <taxon>Formicidae</taxon>
        <taxon>Myrmicinae</taxon>
        <taxon>Cardiocondyla</taxon>
    </lineage>
</organism>
<evidence type="ECO:0000313" key="3">
    <source>
        <dbReference type="Proteomes" id="UP001430953"/>
    </source>
</evidence>
<comment type="caution">
    <text evidence="2">The sequence shown here is derived from an EMBL/GenBank/DDBJ whole genome shotgun (WGS) entry which is preliminary data.</text>
</comment>
<gene>
    <name evidence="2" type="ORF">PUN28_010637</name>
</gene>
<protein>
    <submittedName>
        <fullName evidence="2">Uncharacterized protein</fullName>
    </submittedName>
</protein>
<dbReference type="AlphaFoldDB" id="A0AAW2FJB0"/>
<keyword evidence="3" id="KW-1185">Reference proteome</keyword>
<evidence type="ECO:0000256" key="1">
    <source>
        <dbReference type="SAM" id="MobiDB-lite"/>
    </source>
</evidence>
<name>A0AAW2FJB0_9HYME</name>
<accession>A0AAW2FJB0</accession>
<reference evidence="2 3" key="1">
    <citation type="submission" date="2023-03" db="EMBL/GenBank/DDBJ databases">
        <title>High recombination rates correlate with genetic variation in Cardiocondyla obscurior ants.</title>
        <authorList>
            <person name="Errbii M."/>
        </authorList>
    </citation>
    <scope>NUCLEOTIDE SEQUENCE [LARGE SCALE GENOMIC DNA]</scope>
    <source>
        <strain evidence="2">Alpha-2009</strain>
        <tissue evidence="2">Whole body</tissue>
    </source>
</reference>